<dbReference type="PANTHER" id="PTHR43236">
    <property type="entry name" value="ANTITOXIN HIGA1"/>
    <property type="match status" value="1"/>
</dbReference>
<dbReference type="Pfam" id="PF06114">
    <property type="entry name" value="Peptidase_M78"/>
    <property type="match status" value="1"/>
</dbReference>
<dbReference type="InterPro" id="IPR010359">
    <property type="entry name" value="IrrE_HExxH"/>
</dbReference>
<dbReference type="Proteomes" id="UP000261739">
    <property type="component" value="Unassembled WGS sequence"/>
</dbReference>
<dbReference type="InterPro" id="IPR052345">
    <property type="entry name" value="Rad_response_metalloprotease"/>
</dbReference>
<protein>
    <recommendedName>
        <fullName evidence="1">IrrE N-terminal-like domain-containing protein</fullName>
    </recommendedName>
</protein>
<accession>A0A3D4T222</accession>
<dbReference type="EMBL" id="DQID01000319">
    <property type="protein sequence ID" value="HCT15572.1"/>
    <property type="molecule type" value="Genomic_DNA"/>
</dbReference>
<evidence type="ECO:0000259" key="1">
    <source>
        <dbReference type="Pfam" id="PF06114"/>
    </source>
</evidence>
<proteinExistence type="predicted"/>
<dbReference type="Gene3D" id="1.10.10.2910">
    <property type="match status" value="1"/>
</dbReference>
<feature type="non-terminal residue" evidence="2">
    <location>
        <position position="269"/>
    </location>
</feature>
<evidence type="ECO:0000313" key="2">
    <source>
        <dbReference type="EMBL" id="HCT15572.1"/>
    </source>
</evidence>
<name>A0A3D4T222_9CORY</name>
<feature type="domain" description="IrrE N-terminal-like" evidence="1">
    <location>
        <begin position="56"/>
        <end position="175"/>
    </location>
</feature>
<dbReference type="AlphaFoldDB" id="A0A3D4T222"/>
<gene>
    <name evidence="2" type="ORF">DIW82_12540</name>
</gene>
<dbReference type="PANTHER" id="PTHR43236:SF1">
    <property type="entry name" value="BLL7220 PROTEIN"/>
    <property type="match status" value="1"/>
</dbReference>
<comment type="caution">
    <text evidence="2">The sequence shown here is derived from an EMBL/GenBank/DDBJ whole genome shotgun (WGS) entry which is preliminary data.</text>
</comment>
<sequence>MVDRWISEHFTRPSWSVSDAAAVDELETTDPALAAQTLRLMWGLGEGPLPNIVQLCESKGIRVYGLPSVAKVVDAFSGWSDGTPYIFLSRSKTAERSRFDIAHELGHLILHSATVDSGSEAHHRQEEEDADRFAAELLAPASSVADGLPRHPSVDQVLAFRSRFKVSAMMTAKALLRSSRTDNAGYRRLCSALARRGFRTGEPGGMAHHERSRIFTHIFGTGAGAKRTTADRIAADLSLPVEDVHALTFRTQVHAVNAEPTKTGSSGFR</sequence>
<evidence type="ECO:0000313" key="3">
    <source>
        <dbReference type="Proteomes" id="UP000261739"/>
    </source>
</evidence>
<organism evidence="2 3">
    <name type="scientific">Corynebacterium nuruki</name>
    <dbReference type="NCBI Taxonomy" id="1032851"/>
    <lineage>
        <taxon>Bacteria</taxon>
        <taxon>Bacillati</taxon>
        <taxon>Actinomycetota</taxon>
        <taxon>Actinomycetes</taxon>
        <taxon>Mycobacteriales</taxon>
        <taxon>Corynebacteriaceae</taxon>
        <taxon>Corynebacterium</taxon>
    </lineage>
</organism>
<reference evidence="2 3" key="1">
    <citation type="journal article" date="2018" name="Nat. Biotechnol.">
        <title>A standardized bacterial taxonomy based on genome phylogeny substantially revises the tree of life.</title>
        <authorList>
            <person name="Parks D.H."/>
            <person name="Chuvochina M."/>
            <person name="Waite D.W."/>
            <person name="Rinke C."/>
            <person name="Skarshewski A."/>
            <person name="Chaumeil P.A."/>
            <person name="Hugenholtz P."/>
        </authorList>
    </citation>
    <scope>NUCLEOTIDE SEQUENCE [LARGE SCALE GENOMIC DNA]</scope>
    <source>
        <strain evidence="2">UBA11247</strain>
    </source>
</reference>